<accession>A0A8H6S5B4</accession>
<name>A0A8H6S5B4_9AGAR</name>
<sequence>MRTIAHSVVTFLLSFSLPSPPLSTSPSLDLSSLGLSSVNIDSSIQAVSVHILAGTPPDPPNGNFDDEKCSPAQVTAIRNGIADARNMAAGAIELLKPKDMKKSNGFFWIFGGSTVDPAVIAKHFSFVLRLGTANEIMSTEDYKNSKTDLIFTCIPPTAPKATSVYANTQNIGRQKSVLNLIRLSPLGLANTESYTVAAARVKALGKIEAGFPNKQVGTVSGPVPPIAFTIVHEVQHAHPLMDDPGRDFLVDEKVLDAQGVLRRAYGFQQIMQLDLPKKQRNPQNFAFFAMLAASNPEIFAPNCFIGPAPLGPAPLIAGRAWVQKPLGPDTCRATVPGACAACKKIIKGIPGDVKLPNFEPDSM</sequence>
<keyword evidence="3" id="KW-1185">Reference proteome</keyword>
<organism evidence="2 3">
    <name type="scientific">Mycena indigotica</name>
    <dbReference type="NCBI Taxonomy" id="2126181"/>
    <lineage>
        <taxon>Eukaryota</taxon>
        <taxon>Fungi</taxon>
        <taxon>Dikarya</taxon>
        <taxon>Basidiomycota</taxon>
        <taxon>Agaricomycotina</taxon>
        <taxon>Agaricomycetes</taxon>
        <taxon>Agaricomycetidae</taxon>
        <taxon>Agaricales</taxon>
        <taxon>Marasmiineae</taxon>
        <taxon>Mycenaceae</taxon>
        <taxon>Mycena</taxon>
    </lineage>
</organism>
<feature type="signal peptide" evidence="1">
    <location>
        <begin position="1"/>
        <end position="24"/>
    </location>
</feature>
<reference evidence="2" key="1">
    <citation type="submission" date="2020-05" db="EMBL/GenBank/DDBJ databases">
        <title>Mycena genomes resolve the evolution of fungal bioluminescence.</title>
        <authorList>
            <person name="Tsai I.J."/>
        </authorList>
    </citation>
    <scope>NUCLEOTIDE SEQUENCE</scope>
    <source>
        <strain evidence="2">171206Taipei</strain>
    </source>
</reference>
<dbReference type="Proteomes" id="UP000636479">
    <property type="component" value="Unassembled WGS sequence"/>
</dbReference>
<dbReference type="GeneID" id="59351367"/>
<dbReference type="Gene3D" id="3.40.390.10">
    <property type="entry name" value="Collagenase (Catalytic Domain)"/>
    <property type="match status" value="1"/>
</dbReference>
<dbReference type="AlphaFoldDB" id="A0A8H6S5B4"/>
<evidence type="ECO:0000313" key="3">
    <source>
        <dbReference type="Proteomes" id="UP000636479"/>
    </source>
</evidence>
<evidence type="ECO:0000313" key="2">
    <source>
        <dbReference type="EMBL" id="KAF7292092.1"/>
    </source>
</evidence>
<dbReference type="GO" id="GO:0008237">
    <property type="term" value="F:metallopeptidase activity"/>
    <property type="evidence" value="ECO:0007669"/>
    <property type="project" value="InterPro"/>
</dbReference>
<dbReference type="RefSeq" id="XP_037214819.1">
    <property type="nucleotide sequence ID" value="XM_037368851.1"/>
</dbReference>
<dbReference type="OrthoDB" id="3052853at2759"/>
<proteinExistence type="predicted"/>
<evidence type="ECO:0000256" key="1">
    <source>
        <dbReference type="SAM" id="SignalP"/>
    </source>
</evidence>
<keyword evidence="1" id="KW-0732">Signal</keyword>
<gene>
    <name evidence="2" type="ORF">MIND_01235600</name>
</gene>
<dbReference type="InterPro" id="IPR024079">
    <property type="entry name" value="MetalloPept_cat_dom_sf"/>
</dbReference>
<comment type="caution">
    <text evidence="2">The sequence shown here is derived from an EMBL/GenBank/DDBJ whole genome shotgun (WGS) entry which is preliminary data.</text>
</comment>
<feature type="chain" id="PRO_5034354597" evidence="1">
    <location>
        <begin position="25"/>
        <end position="363"/>
    </location>
</feature>
<protein>
    <submittedName>
        <fullName evidence="2">Uncharacterized protein</fullName>
    </submittedName>
</protein>
<dbReference type="EMBL" id="JACAZF010000012">
    <property type="protein sequence ID" value="KAF7292092.1"/>
    <property type="molecule type" value="Genomic_DNA"/>
</dbReference>